<comment type="caution">
    <text evidence="1">The sequence shown here is derived from an EMBL/GenBank/DDBJ whole genome shotgun (WGS) entry which is preliminary data.</text>
</comment>
<dbReference type="Proteomes" id="UP001187192">
    <property type="component" value="Unassembled WGS sequence"/>
</dbReference>
<accession>A0AA87Z539</accession>
<organism evidence="1 3">
    <name type="scientific">Ficus carica</name>
    <name type="common">Common fig</name>
    <dbReference type="NCBI Taxonomy" id="3494"/>
    <lineage>
        <taxon>Eukaryota</taxon>
        <taxon>Viridiplantae</taxon>
        <taxon>Streptophyta</taxon>
        <taxon>Embryophyta</taxon>
        <taxon>Tracheophyta</taxon>
        <taxon>Spermatophyta</taxon>
        <taxon>Magnoliopsida</taxon>
        <taxon>eudicotyledons</taxon>
        <taxon>Gunneridae</taxon>
        <taxon>Pentapetalae</taxon>
        <taxon>rosids</taxon>
        <taxon>fabids</taxon>
        <taxon>Rosales</taxon>
        <taxon>Moraceae</taxon>
        <taxon>Ficeae</taxon>
        <taxon>Ficus</taxon>
    </lineage>
</organism>
<evidence type="ECO:0000313" key="2">
    <source>
        <dbReference type="EMBL" id="GMN25895.1"/>
    </source>
</evidence>
<proteinExistence type="predicted"/>
<sequence length="37" mass="3873">MVDSDLGERVGILEDLIGALAHEAGTLAEQTELHLVG</sequence>
<protein>
    <submittedName>
        <fullName evidence="1">Uncharacterized protein</fullName>
    </submittedName>
</protein>
<reference evidence="1" key="1">
    <citation type="submission" date="2023-07" db="EMBL/GenBank/DDBJ databases">
        <title>draft genome sequence of fig (Ficus carica).</title>
        <authorList>
            <person name="Takahashi T."/>
            <person name="Nishimura K."/>
        </authorList>
    </citation>
    <scope>NUCLEOTIDE SEQUENCE</scope>
</reference>
<keyword evidence="3" id="KW-1185">Reference proteome</keyword>
<name>A0AA87Z539_FICCA</name>
<dbReference type="AlphaFoldDB" id="A0AA87Z539"/>
<dbReference type="EMBL" id="BTGU01009575">
    <property type="protein sequence ID" value="GMN25879.1"/>
    <property type="molecule type" value="Genomic_DNA"/>
</dbReference>
<evidence type="ECO:0000313" key="1">
    <source>
        <dbReference type="EMBL" id="GMN25879.1"/>
    </source>
</evidence>
<dbReference type="EMBL" id="BTGU01009576">
    <property type="protein sequence ID" value="GMN25895.1"/>
    <property type="molecule type" value="Genomic_DNA"/>
</dbReference>
<gene>
    <name evidence="1" type="ORF">TIFTF001_051470</name>
    <name evidence="2" type="ORF">TIFTF001_051471</name>
</gene>
<evidence type="ECO:0000313" key="3">
    <source>
        <dbReference type="Proteomes" id="UP001187192"/>
    </source>
</evidence>